<accession>A0ABS8UWG4</accession>
<name>A0ABS8UWG4_DATST</name>
<evidence type="ECO:0000313" key="1">
    <source>
        <dbReference type="EMBL" id="MCD9638160.1"/>
    </source>
</evidence>
<feature type="non-terminal residue" evidence="1">
    <location>
        <position position="1"/>
    </location>
</feature>
<sequence length="51" mass="5558">GVDTTSYHELGILSDKWVVPGPGKPLELPPNPLMLSASETSSWHFDEATYS</sequence>
<dbReference type="Proteomes" id="UP000823775">
    <property type="component" value="Unassembled WGS sequence"/>
</dbReference>
<reference evidence="1 2" key="1">
    <citation type="journal article" date="2021" name="BMC Genomics">
        <title>Datura genome reveals duplications of psychoactive alkaloid biosynthetic genes and high mutation rate following tissue culture.</title>
        <authorList>
            <person name="Rajewski A."/>
            <person name="Carter-House D."/>
            <person name="Stajich J."/>
            <person name="Litt A."/>
        </authorList>
    </citation>
    <scope>NUCLEOTIDE SEQUENCE [LARGE SCALE GENOMIC DNA]</scope>
    <source>
        <strain evidence="1">AR-01</strain>
    </source>
</reference>
<gene>
    <name evidence="1" type="ORF">HAX54_021934</name>
</gene>
<comment type="caution">
    <text evidence="1">The sequence shown here is derived from an EMBL/GenBank/DDBJ whole genome shotgun (WGS) entry which is preliminary data.</text>
</comment>
<dbReference type="EMBL" id="JACEIK010002636">
    <property type="protein sequence ID" value="MCD9638160.1"/>
    <property type="molecule type" value="Genomic_DNA"/>
</dbReference>
<organism evidence="1 2">
    <name type="scientific">Datura stramonium</name>
    <name type="common">Jimsonweed</name>
    <name type="synonym">Common thornapple</name>
    <dbReference type="NCBI Taxonomy" id="4076"/>
    <lineage>
        <taxon>Eukaryota</taxon>
        <taxon>Viridiplantae</taxon>
        <taxon>Streptophyta</taxon>
        <taxon>Embryophyta</taxon>
        <taxon>Tracheophyta</taxon>
        <taxon>Spermatophyta</taxon>
        <taxon>Magnoliopsida</taxon>
        <taxon>eudicotyledons</taxon>
        <taxon>Gunneridae</taxon>
        <taxon>Pentapetalae</taxon>
        <taxon>asterids</taxon>
        <taxon>lamiids</taxon>
        <taxon>Solanales</taxon>
        <taxon>Solanaceae</taxon>
        <taxon>Solanoideae</taxon>
        <taxon>Datureae</taxon>
        <taxon>Datura</taxon>
    </lineage>
</organism>
<evidence type="ECO:0000313" key="2">
    <source>
        <dbReference type="Proteomes" id="UP000823775"/>
    </source>
</evidence>
<feature type="non-terminal residue" evidence="1">
    <location>
        <position position="51"/>
    </location>
</feature>
<protein>
    <submittedName>
        <fullName evidence="1">Uncharacterized protein</fullName>
    </submittedName>
</protein>
<proteinExistence type="predicted"/>
<keyword evidence="2" id="KW-1185">Reference proteome</keyword>